<feature type="transmembrane region" description="Helical" evidence="12">
    <location>
        <begin position="230"/>
        <end position="248"/>
    </location>
</feature>
<organism evidence="14 15">
    <name type="scientific">Prunus persica</name>
    <name type="common">Peach</name>
    <name type="synonym">Amygdalus persica</name>
    <dbReference type="NCBI Taxonomy" id="3760"/>
    <lineage>
        <taxon>Eukaryota</taxon>
        <taxon>Viridiplantae</taxon>
        <taxon>Streptophyta</taxon>
        <taxon>Embryophyta</taxon>
        <taxon>Tracheophyta</taxon>
        <taxon>Spermatophyta</taxon>
        <taxon>Magnoliopsida</taxon>
        <taxon>eudicotyledons</taxon>
        <taxon>Gunneridae</taxon>
        <taxon>Pentapetalae</taxon>
        <taxon>rosids</taxon>
        <taxon>fabids</taxon>
        <taxon>Rosales</taxon>
        <taxon>Rosaceae</taxon>
        <taxon>Amygdaloideae</taxon>
        <taxon>Amygdaleae</taxon>
        <taxon>Prunus</taxon>
    </lineage>
</organism>
<accession>A0A251MZC2</accession>
<feature type="domain" description="Amino acid transporter transmembrane" evidence="13">
    <location>
        <begin position="74"/>
        <end position="485"/>
    </location>
</feature>
<evidence type="ECO:0000256" key="11">
    <source>
        <dbReference type="SAM" id="MobiDB-lite"/>
    </source>
</evidence>
<dbReference type="InterPro" id="IPR013057">
    <property type="entry name" value="AA_transpt_TM"/>
</dbReference>
<dbReference type="Proteomes" id="UP000006882">
    <property type="component" value="Chromosome G8"/>
</dbReference>
<evidence type="ECO:0000313" key="15">
    <source>
        <dbReference type="Proteomes" id="UP000006882"/>
    </source>
</evidence>
<keyword evidence="8 12" id="KW-0472">Membrane</keyword>
<feature type="region of interest" description="Disordered" evidence="11">
    <location>
        <begin position="1"/>
        <end position="31"/>
    </location>
</feature>
<dbReference type="Gramene" id="ONH92403">
    <property type="protein sequence ID" value="ONH92403"/>
    <property type="gene ID" value="PRUPE_8G173300"/>
</dbReference>
<keyword evidence="9" id="KW-0927">Auxin signaling pathway</keyword>
<dbReference type="GO" id="GO:0015171">
    <property type="term" value="F:amino acid transmembrane transporter activity"/>
    <property type="evidence" value="ECO:0000318"/>
    <property type="project" value="GO_Central"/>
</dbReference>
<reference evidence="14 15" key="1">
    <citation type="journal article" date="2013" name="Nat. Genet.">
        <title>The high-quality draft genome of peach (Prunus persica) identifies unique patterns of genetic diversity, domestication and genome evolution.</title>
        <authorList>
            <consortium name="International Peach Genome Initiative"/>
            <person name="Verde I."/>
            <person name="Abbott A.G."/>
            <person name="Scalabrin S."/>
            <person name="Jung S."/>
            <person name="Shu S."/>
            <person name="Marroni F."/>
            <person name="Zhebentyayeva T."/>
            <person name="Dettori M.T."/>
            <person name="Grimwood J."/>
            <person name="Cattonaro F."/>
            <person name="Zuccolo A."/>
            <person name="Rossini L."/>
            <person name="Jenkins J."/>
            <person name="Vendramin E."/>
            <person name="Meisel L.A."/>
            <person name="Decroocq V."/>
            <person name="Sosinski B."/>
            <person name="Prochnik S."/>
            <person name="Mitros T."/>
            <person name="Policriti A."/>
            <person name="Cipriani G."/>
            <person name="Dondini L."/>
            <person name="Ficklin S."/>
            <person name="Goodstein D.M."/>
            <person name="Xuan P."/>
            <person name="Del Fabbro C."/>
            <person name="Aramini V."/>
            <person name="Copetti D."/>
            <person name="Gonzalez S."/>
            <person name="Horner D.S."/>
            <person name="Falchi R."/>
            <person name="Lucas S."/>
            <person name="Mica E."/>
            <person name="Maldonado J."/>
            <person name="Lazzari B."/>
            <person name="Bielenberg D."/>
            <person name="Pirona R."/>
            <person name="Miculan M."/>
            <person name="Barakat A."/>
            <person name="Testolin R."/>
            <person name="Stella A."/>
            <person name="Tartarini S."/>
            <person name="Tonutti P."/>
            <person name="Arus P."/>
            <person name="Orellana A."/>
            <person name="Wells C."/>
            <person name="Main D."/>
            <person name="Vizzotto G."/>
            <person name="Silva H."/>
            <person name="Salamini F."/>
            <person name="Schmutz J."/>
            <person name="Morgante M."/>
            <person name="Rokhsar D.S."/>
        </authorList>
    </citation>
    <scope>NUCLEOTIDE SEQUENCE [LARGE SCALE GENOMIC DNA]</scope>
    <source>
        <strain evidence="15">cv. Nemared</strain>
    </source>
</reference>
<evidence type="ECO:0000256" key="1">
    <source>
        <dbReference type="ARBA" id="ARBA00004127"/>
    </source>
</evidence>
<feature type="transmembrane region" description="Helical" evidence="12">
    <location>
        <begin position="205"/>
        <end position="223"/>
    </location>
</feature>
<protein>
    <recommendedName>
        <fullName evidence="13">Amino acid transporter transmembrane domain-containing protein</fullName>
    </recommendedName>
</protein>
<dbReference type="SMR" id="A0A251MZC2"/>
<dbReference type="GO" id="GO:0016020">
    <property type="term" value="C:membrane"/>
    <property type="evidence" value="ECO:0000318"/>
    <property type="project" value="GO_Central"/>
</dbReference>
<feature type="transmembrane region" description="Helical" evidence="12">
    <location>
        <begin position="434"/>
        <end position="455"/>
    </location>
</feature>
<dbReference type="GO" id="GO:0003333">
    <property type="term" value="P:amino acid transmembrane transport"/>
    <property type="evidence" value="ECO:0000318"/>
    <property type="project" value="GO_Central"/>
</dbReference>
<dbReference type="STRING" id="3760.A0A251MZC2"/>
<evidence type="ECO:0000313" key="14">
    <source>
        <dbReference type="EMBL" id="ONH92403.1"/>
    </source>
</evidence>
<keyword evidence="15" id="KW-1185">Reference proteome</keyword>
<evidence type="ECO:0000256" key="6">
    <source>
        <dbReference type="ARBA" id="ARBA00022970"/>
    </source>
</evidence>
<feature type="compositionally biased region" description="Polar residues" evidence="11">
    <location>
        <begin position="19"/>
        <end position="31"/>
    </location>
</feature>
<comment type="subcellular location">
    <subcellularLocation>
        <location evidence="1">Endomembrane system</location>
        <topology evidence="1">Multi-pass membrane protein</topology>
    </subcellularLocation>
</comment>
<dbReference type="eggNOG" id="KOG1303">
    <property type="taxonomic scope" value="Eukaryota"/>
</dbReference>
<feature type="transmembrane region" description="Helical" evidence="12">
    <location>
        <begin position="467"/>
        <end position="491"/>
    </location>
</feature>
<dbReference type="GO" id="GO:0015293">
    <property type="term" value="F:symporter activity"/>
    <property type="evidence" value="ECO:0007669"/>
    <property type="project" value="UniProtKB-KW"/>
</dbReference>
<dbReference type="EMBL" id="CM007658">
    <property type="protein sequence ID" value="ONH92403.1"/>
    <property type="molecule type" value="Genomic_DNA"/>
</dbReference>
<dbReference type="OrthoDB" id="40134at2759"/>
<keyword evidence="7 12" id="KW-1133">Transmembrane helix</keyword>
<gene>
    <name evidence="14" type="ORF">PRUPE_8G173300</name>
</gene>
<comment type="function">
    <text evidence="10">Carrier protein involved in proton-driven auxin influx. Mediates the formation of auxin gradient from developing leaves (site of auxin biosynthesis) to tips by contributing to the loading of auxin in vascular tissues and facilitating acropetal (base to tip) auxin transport within inner tissues of the root apex, and basipetal (tip to base) auxin transport within outer tissues of the root apex. May be involved in lateral roots and nodules formation.</text>
</comment>
<feature type="transmembrane region" description="Helical" evidence="12">
    <location>
        <begin position="318"/>
        <end position="336"/>
    </location>
</feature>
<evidence type="ECO:0000256" key="4">
    <source>
        <dbReference type="ARBA" id="ARBA00022692"/>
    </source>
</evidence>
<keyword evidence="6" id="KW-0029">Amino-acid transport</keyword>
<keyword evidence="3" id="KW-0813">Transport</keyword>
<feature type="transmembrane region" description="Helical" evidence="12">
    <location>
        <begin position="80"/>
        <end position="100"/>
    </location>
</feature>
<evidence type="ECO:0000256" key="7">
    <source>
        <dbReference type="ARBA" id="ARBA00022989"/>
    </source>
</evidence>
<evidence type="ECO:0000256" key="5">
    <source>
        <dbReference type="ARBA" id="ARBA00022847"/>
    </source>
</evidence>
<evidence type="ECO:0000256" key="9">
    <source>
        <dbReference type="ARBA" id="ARBA00023294"/>
    </source>
</evidence>
<evidence type="ECO:0000256" key="12">
    <source>
        <dbReference type="SAM" id="Phobius"/>
    </source>
</evidence>
<dbReference type="Pfam" id="PF01490">
    <property type="entry name" value="Aa_trans"/>
    <property type="match status" value="1"/>
</dbReference>
<dbReference type="AlphaFoldDB" id="A0A251MZC2"/>
<evidence type="ECO:0000256" key="3">
    <source>
        <dbReference type="ARBA" id="ARBA00022448"/>
    </source>
</evidence>
<feature type="transmembrane region" description="Helical" evidence="12">
    <location>
        <begin position="162"/>
        <end position="185"/>
    </location>
</feature>
<keyword evidence="4 12" id="KW-0812">Transmembrane</keyword>
<proteinExistence type="inferred from homology"/>
<dbReference type="PANTHER" id="PTHR48017">
    <property type="entry name" value="OS05G0424000 PROTEIN-RELATED"/>
    <property type="match status" value="1"/>
</dbReference>
<sequence>MADLEEVDLGTKSRPDLSQEPSFSNFTRNSSTESAQVIPIIISPPEKETITPTDWAGGEINPQDAWLPITESRKGSTYSAIYHVLASGIGLQALLLPIAFSTFGWVYGTIFLSLAFSWQLYTLWLLVQLHESESGTRYSRYVHLAVTAFGPKLGKLLTIFPVMYLSGGMCVQLIIIGGGTIQLLIRTMCKDGATCNAKPLTGTECYLVFMCMAIVVAQCFPNLNSIARVSFIGTITAIVYCTMIWALSIGKGRPRDISYDPLPLESTIATYGSILNALGIIFLAFRGHNVILEIQGTLPSSPKHPSHKRMWSGVTMSYGLIAMCLFPLAIGGYWAYGNKEPFSNGAILKAISQFHGHNTSQYVLGLIYIIIVINCLTTYQIYGMVVFDNMEIRYTSRKKERCPRWLRIVIRLLFGGLTFFIAVAFPFLGSLSPLIGGFTSVPLTYAYPCFMWIAIKKPCLHGGMWCTNVALGCFGLFLSLLFVAAAAWNLAVNGLNANFFKP</sequence>
<comment type="similarity">
    <text evidence="2">Belongs to the amino acid/polyamine transporter 2 family. Amino acid/auxin permease (AAAP) (TC 2.A.18.1) subfamily.</text>
</comment>
<evidence type="ECO:0000256" key="8">
    <source>
        <dbReference type="ARBA" id="ARBA00023136"/>
    </source>
</evidence>
<feature type="transmembrane region" description="Helical" evidence="12">
    <location>
        <begin position="408"/>
        <end position="428"/>
    </location>
</feature>
<name>A0A251MZC2_PRUPE</name>
<evidence type="ECO:0000259" key="13">
    <source>
        <dbReference type="Pfam" id="PF01490"/>
    </source>
</evidence>
<evidence type="ECO:0000256" key="10">
    <source>
        <dbReference type="ARBA" id="ARBA00045588"/>
    </source>
</evidence>
<feature type="transmembrane region" description="Helical" evidence="12">
    <location>
        <begin position="362"/>
        <end position="387"/>
    </location>
</feature>
<dbReference type="GO" id="GO:0009734">
    <property type="term" value="P:auxin-activated signaling pathway"/>
    <property type="evidence" value="ECO:0007669"/>
    <property type="project" value="UniProtKB-KW"/>
</dbReference>
<evidence type="ECO:0000256" key="2">
    <source>
        <dbReference type="ARBA" id="ARBA00005590"/>
    </source>
</evidence>
<dbReference type="GO" id="GO:0012505">
    <property type="term" value="C:endomembrane system"/>
    <property type="evidence" value="ECO:0007669"/>
    <property type="project" value="UniProtKB-SubCell"/>
</dbReference>
<feature type="transmembrane region" description="Helical" evidence="12">
    <location>
        <begin position="106"/>
        <end position="127"/>
    </location>
</feature>
<keyword evidence="5" id="KW-0769">Symport</keyword>
<feature type="transmembrane region" description="Helical" evidence="12">
    <location>
        <begin position="268"/>
        <end position="285"/>
    </location>
</feature>